<dbReference type="PANTHER" id="PTHR23501:SF198">
    <property type="entry name" value="AZOLE RESISTANCE PROTEIN 1-RELATED"/>
    <property type="match status" value="1"/>
</dbReference>
<feature type="transmembrane region" description="Helical" evidence="6">
    <location>
        <begin position="174"/>
        <end position="192"/>
    </location>
</feature>
<evidence type="ECO:0000256" key="2">
    <source>
        <dbReference type="ARBA" id="ARBA00022692"/>
    </source>
</evidence>
<dbReference type="OrthoDB" id="10021397at2759"/>
<evidence type="ECO:0000256" key="1">
    <source>
        <dbReference type="ARBA" id="ARBA00004141"/>
    </source>
</evidence>
<reference evidence="8 9" key="1">
    <citation type="journal article" date="2018" name="IMA Fungus">
        <title>IMA Genome-F 9: Draft genome sequence of Annulohypoxylon stygium, Aspergillus mulundensis, Berkeleyomyces basicola (syn. Thielaviopsis basicola), Ceratocystis smalleyi, two Cercospora beticola strains, Coleophoma cylindrospora, Fusarium fracticaudum, Phialophora cf. hyalina, and Morchella septimelata.</title>
        <authorList>
            <person name="Wingfield B.D."/>
            <person name="Bills G.F."/>
            <person name="Dong Y."/>
            <person name="Huang W."/>
            <person name="Nel W.J."/>
            <person name="Swalarsk-Parry B.S."/>
            <person name="Vaghefi N."/>
            <person name="Wilken P.M."/>
            <person name="An Z."/>
            <person name="de Beer Z.W."/>
            <person name="De Vos L."/>
            <person name="Chen L."/>
            <person name="Duong T.A."/>
            <person name="Gao Y."/>
            <person name="Hammerbacher A."/>
            <person name="Kikkert J.R."/>
            <person name="Li Y."/>
            <person name="Li H."/>
            <person name="Li K."/>
            <person name="Li Q."/>
            <person name="Liu X."/>
            <person name="Ma X."/>
            <person name="Naidoo K."/>
            <person name="Pethybridge S.J."/>
            <person name="Sun J."/>
            <person name="Steenkamp E.T."/>
            <person name="van der Nest M.A."/>
            <person name="van Wyk S."/>
            <person name="Wingfield M.J."/>
            <person name="Xiong C."/>
            <person name="Yue Q."/>
            <person name="Zhang X."/>
        </authorList>
    </citation>
    <scope>NUCLEOTIDE SEQUENCE [LARGE SCALE GENOMIC DNA]</scope>
    <source>
        <strain evidence="8 9">BP6252</strain>
    </source>
</reference>
<dbReference type="CDD" id="cd17502">
    <property type="entry name" value="MFS_Azr1_MDR_like"/>
    <property type="match status" value="1"/>
</dbReference>
<feature type="region of interest" description="Disordered" evidence="5">
    <location>
        <begin position="1"/>
        <end position="31"/>
    </location>
</feature>
<dbReference type="PROSITE" id="PS50850">
    <property type="entry name" value="MFS"/>
    <property type="match status" value="1"/>
</dbReference>
<sequence length="569" mass="59999">MSAESSTLNSASASDLEKNEDPSLLRDSSVKDGINAGREAEVSEASSEKSVEVDKEAAEVGINGIESAVNDTDYPSGLRFVALTSALCITISLVALDSTIVSTAIPTLVGKWDSLKDLGWYGSAYLLPQPTLQPSFGKAYPYFNTKYLFLSVGSLVCSLANSSVDFILGRTVAGIGAAIIAPGMMLILIDTVPKPKRPLYTGLLAAAAGVAACLGPFIGGVFTTHVTWRWCFWINIPLGFLACTMLLFFYSPKSRKQGTPIKEIVLSLDPFGCILLTGSVVCLLLALTFAAESTWSTPRVIVLLVLFVVLLAGLAVWQRIAKPGRGLLPGRVLRNKGIVLCALFGFLVEVGSTSHVYYLPFYFQGVKGASAAGSGVDLLPYLLSQTLAAVVAGAAINRSGYFNPPMLAGTVMFSIGAGLLHTLSTTTPSSMWIGYQILAGFGTGCAQFMAMGIAQQLLEKDDESIGLSMVYMIKTLGSAIAVSICSTIFYSSLKSDLQAAGLNQAEVSQVLLSLNHLGGATSSALKSIAATAIANAISMVFYVPVGSGVLAWVIAVVTKWKKIQKAEEK</sequence>
<comment type="subcellular location">
    <subcellularLocation>
        <location evidence="1">Membrane</location>
        <topology evidence="1">Multi-pass membrane protein</topology>
    </subcellularLocation>
</comment>
<protein>
    <recommendedName>
        <fullName evidence="7">Major facilitator superfamily (MFS) profile domain-containing protein</fullName>
    </recommendedName>
</protein>
<feature type="transmembrane region" description="Helical" evidence="6">
    <location>
        <begin position="77"/>
        <end position="96"/>
    </location>
</feature>
<dbReference type="SUPFAM" id="SSF103473">
    <property type="entry name" value="MFS general substrate transporter"/>
    <property type="match status" value="1"/>
</dbReference>
<feature type="domain" description="Major facilitator superfamily (MFS) profile" evidence="7">
    <location>
        <begin position="83"/>
        <end position="547"/>
    </location>
</feature>
<feature type="compositionally biased region" description="Basic and acidic residues" evidence="5">
    <location>
        <begin position="15"/>
        <end position="30"/>
    </location>
</feature>
<accession>A0A3D8S1W5</accession>
<feature type="transmembrane region" description="Helical" evidence="6">
    <location>
        <begin position="199"/>
        <end position="218"/>
    </location>
</feature>
<organism evidence="8 9">
    <name type="scientific">Coleophoma cylindrospora</name>
    <dbReference type="NCBI Taxonomy" id="1849047"/>
    <lineage>
        <taxon>Eukaryota</taxon>
        <taxon>Fungi</taxon>
        <taxon>Dikarya</taxon>
        <taxon>Ascomycota</taxon>
        <taxon>Pezizomycotina</taxon>
        <taxon>Leotiomycetes</taxon>
        <taxon>Helotiales</taxon>
        <taxon>Dermateaceae</taxon>
        <taxon>Coleophoma</taxon>
    </lineage>
</organism>
<evidence type="ECO:0000313" key="8">
    <source>
        <dbReference type="EMBL" id="RDW80275.1"/>
    </source>
</evidence>
<feature type="transmembrane region" description="Helical" evidence="6">
    <location>
        <begin position="432"/>
        <end position="454"/>
    </location>
</feature>
<dbReference type="GO" id="GO:0022857">
    <property type="term" value="F:transmembrane transporter activity"/>
    <property type="evidence" value="ECO:0007669"/>
    <property type="project" value="InterPro"/>
</dbReference>
<keyword evidence="9" id="KW-1185">Reference proteome</keyword>
<dbReference type="Gene3D" id="1.20.1250.20">
    <property type="entry name" value="MFS general substrate transporter like domains"/>
    <property type="match status" value="2"/>
</dbReference>
<feature type="transmembrane region" description="Helical" evidence="6">
    <location>
        <begin position="230"/>
        <end position="250"/>
    </location>
</feature>
<dbReference type="Pfam" id="PF07690">
    <property type="entry name" value="MFS_1"/>
    <property type="match status" value="1"/>
</dbReference>
<evidence type="ECO:0000256" key="5">
    <source>
        <dbReference type="SAM" id="MobiDB-lite"/>
    </source>
</evidence>
<feature type="transmembrane region" description="Helical" evidence="6">
    <location>
        <begin position="378"/>
        <end position="396"/>
    </location>
</feature>
<feature type="transmembrane region" description="Helical" evidence="6">
    <location>
        <begin position="271"/>
        <end position="291"/>
    </location>
</feature>
<keyword evidence="2 6" id="KW-0812">Transmembrane</keyword>
<dbReference type="InterPro" id="IPR011701">
    <property type="entry name" value="MFS"/>
</dbReference>
<dbReference type="InterPro" id="IPR036259">
    <property type="entry name" value="MFS_trans_sf"/>
</dbReference>
<keyword evidence="3 6" id="KW-1133">Transmembrane helix</keyword>
<evidence type="ECO:0000259" key="7">
    <source>
        <dbReference type="PROSITE" id="PS50850"/>
    </source>
</evidence>
<keyword evidence="4 6" id="KW-0472">Membrane</keyword>
<evidence type="ECO:0000256" key="4">
    <source>
        <dbReference type="ARBA" id="ARBA00023136"/>
    </source>
</evidence>
<feature type="transmembrane region" description="Helical" evidence="6">
    <location>
        <begin position="532"/>
        <end position="557"/>
    </location>
</feature>
<evidence type="ECO:0000256" key="3">
    <source>
        <dbReference type="ARBA" id="ARBA00022989"/>
    </source>
</evidence>
<dbReference type="GO" id="GO:0005886">
    <property type="term" value="C:plasma membrane"/>
    <property type="evidence" value="ECO:0007669"/>
    <property type="project" value="TreeGrafter"/>
</dbReference>
<feature type="transmembrane region" description="Helical" evidence="6">
    <location>
        <begin position="338"/>
        <end position="358"/>
    </location>
</feature>
<comment type="caution">
    <text evidence="8">The sequence shown here is derived from an EMBL/GenBank/DDBJ whole genome shotgun (WGS) entry which is preliminary data.</text>
</comment>
<feature type="transmembrane region" description="Helical" evidence="6">
    <location>
        <begin position="401"/>
        <end position="420"/>
    </location>
</feature>
<feature type="transmembrane region" description="Helical" evidence="6">
    <location>
        <begin position="475"/>
        <end position="493"/>
    </location>
</feature>
<proteinExistence type="predicted"/>
<dbReference type="Proteomes" id="UP000256645">
    <property type="component" value="Unassembled WGS sequence"/>
</dbReference>
<dbReference type="EMBL" id="PDLM01000004">
    <property type="protein sequence ID" value="RDW80275.1"/>
    <property type="molecule type" value="Genomic_DNA"/>
</dbReference>
<name>A0A3D8S1W5_9HELO</name>
<gene>
    <name evidence="8" type="ORF">BP6252_04913</name>
</gene>
<evidence type="ECO:0000256" key="6">
    <source>
        <dbReference type="SAM" id="Phobius"/>
    </source>
</evidence>
<evidence type="ECO:0000313" key="9">
    <source>
        <dbReference type="Proteomes" id="UP000256645"/>
    </source>
</evidence>
<feature type="compositionally biased region" description="Polar residues" evidence="5">
    <location>
        <begin position="1"/>
        <end position="13"/>
    </location>
</feature>
<dbReference type="InterPro" id="IPR020846">
    <property type="entry name" value="MFS_dom"/>
</dbReference>
<feature type="transmembrane region" description="Helical" evidence="6">
    <location>
        <begin position="297"/>
        <end position="317"/>
    </location>
</feature>
<dbReference type="PANTHER" id="PTHR23501">
    <property type="entry name" value="MAJOR FACILITATOR SUPERFAMILY"/>
    <property type="match status" value="1"/>
</dbReference>
<dbReference type="AlphaFoldDB" id="A0A3D8S1W5"/>